<evidence type="ECO:0000313" key="10">
    <source>
        <dbReference type="Proteomes" id="UP000232875"/>
    </source>
</evidence>
<evidence type="ECO:0000313" key="9">
    <source>
        <dbReference type="EMBL" id="PKI84645.1"/>
    </source>
</evidence>
<proteinExistence type="inferred from homology"/>
<comment type="cofactor">
    <cofactor evidence="1">
        <name>FAD</name>
        <dbReference type="ChEBI" id="CHEBI:57692"/>
    </cofactor>
</comment>
<dbReference type="PANTHER" id="PTHR15944:SF0">
    <property type="entry name" value="PRENYLCYSTEINE LYASE DOMAIN-CONTAINING PROTEIN"/>
    <property type="match status" value="1"/>
</dbReference>
<dbReference type="AlphaFoldDB" id="A0A2N1JDL5"/>
<evidence type="ECO:0000256" key="7">
    <source>
        <dbReference type="ARBA" id="ARBA00023180"/>
    </source>
</evidence>
<evidence type="ECO:0000256" key="2">
    <source>
        <dbReference type="ARBA" id="ARBA00009967"/>
    </source>
</evidence>
<dbReference type="InterPro" id="IPR017046">
    <property type="entry name" value="Prenylcysteine_Oxase1"/>
</dbReference>
<name>A0A2N1JDL5_9BASI</name>
<dbReference type="Gene3D" id="3.50.50.60">
    <property type="entry name" value="FAD/NAD(P)-binding domain"/>
    <property type="match status" value="1"/>
</dbReference>
<dbReference type="PANTHER" id="PTHR15944">
    <property type="entry name" value="FARNESYLCYSTEINE LYASE"/>
    <property type="match status" value="1"/>
</dbReference>
<evidence type="ECO:0000256" key="3">
    <source>
        <dbReference type="ARBA" id="ARBA00022630"/>
    </source>
</evidence>
<comment type="similarity">
    <text evidence="2">Belongs to the prenylcysteine oxidase family.</text>
</comment>
<protein>
    <recommendedName>
        <fullName evidence="8">Prenylcysteine lyase domain-containing protein</fullName>
    </recommendedName>
</protein>
<keyword evidence="4" id="KW-0732">Signal</keyword>
<keyword evidence="7" id="KW-0325">Glycoprotein</keyword>
<reference evidence="9 10" key="1">
    <citation type="submission" date="2017-10" db="EMBL/GenBank/DDBJ databases">
        <title>A novel species of cold-tolerant Malassezia isolated from bats.</title>
        <authorList>
            <person name="Lorch J.M."/>
            <person name="Palmer J.M."/>
            <person name="Vanderwolf K.J."/>
            <person name="Schmidt K.Z."/>
            <person name="Verant M.L."/>
            <person name="Weller T.J."/>
            <person name="Blehert D.S."/>
        </authorList>
    </citation>
    <scope>NUCLEOTIDE SEQUENCE [LARGE SCALE GENOMIC DNA]</scope>
    <source>
        <strain evidence="9 10">NWHC:44797-103</strain>
    </source>
</reference>
<gene>
    <name evidence="9" type="ORF">MVES_001776</name>
</gene>
<keyword evidence="5" id="KW-0274">FAD</keyword>
<organism evidence="9 10">
    <name type="scientific">Malassezia vespertilionis</name>
    <dbReference type="NCBI Taxonomy" id="2020962"/>
    <lineage>
        <taxon>Eukaryota</taxon>
        <taxon>Fungi</taxon>
        <taxon>Dikarya</taxon>
        <taxon>Basidiomycota</taxon>
        <taxon>Ustilaginomycotina</taxon>
        <taxon>Malasseziomycetes</taxon>
        <taxon>Malasseziales</taxon>
        <taxon>Malasseziaceae</taxon>
        <taxon>Malassezia</taxon>
    </lineage>
</organism>
<evidence type="ECO:0000256" key="6">
    <source>
        <dbReference type="ARBA" id="ARBA00023002"/>
    </source>
</evidence>
<accession>A0A2N1JDL5</accession>
<keyword evidence="10" id="KW-1185">Reference proteome</keyword>
<dbReference type="STRING" id="2020962.A0A2N1JDL5"/>
<evidence type="ECO:0000259" key="8">
    <source>
        <dbReference type="Pfam" id="PF07156"/>
    </source>
</evidence>
<sequence>MVQALNTFNLSSTVREPGIDNYLGIWNGKKFLVDDYDGSKWSLANMYWRYGYSIARALALIEKAIVAFSRIYSPQFLHNRAPKNTHASKSGYPWVSVSELVSSIKSESLAKQTLRDYLIHEHVSKQFAEEIGAAATRGNYAQDADQIHAFAGLVSMAASETASIQGGNSKLFEHMLEQSGAVVRRGREGDVTGIMKVSAYQSAPRWWVGTRDGYGQEFDAVIIAAPWLESGITLLNTEAVVPAYEYQNMHVTVVVTDAAQPDPVYFGYPDSYKDVPRTILTTPTEHPTFLSLAYVQTMENVVYGQAWKKLHVVKLFSHARMERDELQRIFGHGKIVWTYEKEWAAFPKLTPTNTLGFFVVDEGMYNINAMERLVSTMETSIVAAKNVAALLLQRWLGTRMVLGYHCKWDEGTPLVATKWAGWGCLSS</sequence>
<keyword evidence="3" id="KW-0285">Flavoprotein</keyword>
<dbReference type="GO" id="GO:0030328">
    <property type="term" value="P:prenylcysteine catabolic process"/>
    <property type="evidence" value="ECO:0007669"/>
    <property type="project" value="InterPro"/>
</dbReference>
<evidence type="ECO:0000256" key="4">
    <source>
        <dbReference type="ARBA" id="ARBA00022729"/>
    </source>
</evidence>
<dbReference type="Proteomes" id="UP000232875">
    <property type="component" value="Unassembled WGS sequence"/>
</dbReference>
<evidence type="ECO:0000256" key="5">
    <source>
        <dbReference type="ARBA" id="ARBA00022827"/>
    </source>
</evidence>
<evidence type="ECO:0000256" key="1">
    <source>
        <dbReference type="ARBA" id="ARBA00001974"/>
    </source>
</evidence>
<dbReference type="OrthoDB" id="437369at2759"/>
<dbReference type="SUPFAM" id="SSF51905">
    <property type="entry name" value="FAD/NAD(P)-binding domain"/>
    <property type="match status" value="1"/>
</dbReference>
<dbReference type="Gene3D" id="3.30.70.1990">
    <property type="match status" value="1"/>
</dbReference>
<dbReference type="EMBL" id="KZ454989">
    <property type="protein sequence ID" value="PKI84645.1"/>
    <property type="molecule type" value="Genomic_DNA"/>
</dbReference>
<dbReference type="InterPro" id="IPR010795">
    <property type="entry name" value="Prenylcys_lyase"/>
</dbReference>
<keyword evidence="6" id="KW-0560">Oxidoreductase</keyword>
<dbReference type="GO" id="GO:0030327">
    <property type="term" value="P:prenylated protein catabolic process"/>
    <property type="evidence" value="ECO:0007669"/>
    <property type="project" value="TreeGrafter"/>
</dbReference>
<feature type="domain" description="Prenylcysteine lyase" evidence="8">
    <location>
        <begin position="39"/>
        <end position="397"/>
    </location>
</feature>
<dbReference type="Pfam" id="PF07156">
    <property type="entry name" value="Prenylcys_lyase"/>
    <property type="match status" value="1"/>
</dbReference>
<dbReference type="GO" id="GO:0001735">
    <property type="term" value="F:prenylcysteine oxidase activity"/>
    <property type="evidence" value="ECO:0007669"/>
    <property type="project" value="InterPro"/>
</dbReference>
<dbReference type="InterPro" id="IPR036188">
    <property type="entry name" value="FAD/NAD-bd_sf"/>
</dbReference>